<dbReference type="Proteomes" id="UP000078544">
    <property type="component" value="Unassembled WGS sequence"/>
</dbReference>
<evidence type="ECO:0000256" key="5">
    <source>
        <dbReference type="ARBA" id="ARBA00022723"/>
    </source>
</evidence>
<dbReference type="InterPro" id="IPR045175">
    <property type="entry name" value="M28_fam"/>
</dbReference>
<reference evidence="13 14" key="1">
    <citation type="journal article" date="2016" name="Genome Biol. Evol.">
        <title>Divergent and convergent evolution of fungal pathogenicity.</title>
        <authorList>
            <person name="Shang Y."/>
            <person name="Xiao G."/>
            <person name="Zheng P."/>
            <person name="Cen K."/>
            <person name="Zhan S."/>
            <person name="Wang C."/>
        </authorList>
    </citation>
    <scope>NUCLEOTIDE SEQUENCE [LARGE SCALE GENOMIC DNA]</scope>
    <source>
        <strain evidence="13 14">RCEF 2490</strain>
    </source>
</reference>
<keyword evidence="14" id="KW-1185">Reference proteome</keyword>
<keyword evidence="6 10" id="KW-0732">Signal</keyword>
<evidence type="ECO:0000259" key="11">
    <source>
        <dbReference type="Pfam" id="PF02225"/>
    </source>
</evidence>
<comment type="similarity">
    <text evidence="2">Belongs to the peptidase M28 family. M28A subfamily.</text>
</comment>
<comment type="caution">
    <text evidence="13">The sequence shown here is derived from an EMBL/GenBank/DDBJ whole genome shotgun (WGS) entry which is preliminary data.</text>
</comment>
<keyword evidence="8 9" id="KW-0862">Zinc</keyword>
<evidence type="ECO:0000256" key="9">
    <source>
        <dbReference type="RuleBase" id="RU361240"/>
    </source>
</evidence>
<dbReference type="Gene3D" id="3.40.630.10">
    <property type="entry name" value="Zn peptidases"/>
    <property type="match status" value="1"/>
</dbReference>
<comment type="cofactor">
    <cofactor evidence="1">
        <name>Zn(2+)</name>
        <dbReference type="ChEBI" id="CHEBI:29105"/>
    </cofactor>
</comment>
<dbReference type="PANTHER" id="PTHR12147:SF17">
    <property type="entry name" value="AMINOPEPTIDASE Y"/>
    <property type="match status" value="1"/>
</dbReference>
<dbReference type="InterPro" id="IPR003137">
    <property type="entry name" value="PA_domain"/>
</dbReference>
<feature type="signal peptide" evidence="10">
    <location>
        <begin position="1"/>
        <end position="15"/>
    </location>
</feature>
<evidence type="ECO:0000256" key="7">
    <source>
        <dbReference type="ARBA" id="ARBA00022801"/>
    </source>
</evidence>
<feature type="chain" id="PRO_5012723614" description="Peptide hydrolase" evidence="10">
    <location>
        <begin position="16"/>
        <end position="505"/>
    </location>
</feature>
<gene>
    <name evidence="13" type="ORF">AAL_04152</name>
</gene>
<dbReference type="InterPro" id="IPR007484">
    <property type="entry name" value="Peptidase_M28"/>
</dbReference>
<evidence type="ECO:0000256" key="3">
    <source>
        <dbReference type="ARBA" id="ARBA00022438"/>
    </source>
</evidence>
<keyword evidence="3 13" id="KW-0031">Aminopeptidase</keyword>
<dbReference type="Pfam" id="PF04389">
    <property type="entry name" value="Peptidase_M28"/>
    <property type="match status" value="1"/>
</dbReference>
<proteinExistence type="inferred from homology"/>
<evidence type="ECO:0000256" key="6">
    <source>
        <dbReference type="ARBA" id="ARBA00022729"/>
    </source>
</evidence>
<dbReference type="CDD" id="cd03876">
    <property type="entry name" value="M28_SGAP_like"/>
    <property type="match status" value="1"/>
</dbReference>
<dbReference type="InterPro" id="IPR046450">
    <property type="entry name" value="PA_dom_sf"/>
</dbReference>
<accession>A0A168BX04</accession>
<evidence type="ECO:0000256" key="4">
    <source>
        <dbReference type="ARBA" id="ARBA00022670"/>
    </source>
</evidence>
<evidence type="ECO:0000256" key="2">
    <source>
        <dbReference type="ARBA" id="ARBA00005957"/>
    </source>
</evidence>
<dbReference type="GO" id="GO:0046872">
    <property type="term" value="F:metal ion binding"/>
    <property type="evidence" value="ECO:0007669"/>
    <property type="project" value="UniProtKB-KW"/>
</dbReference>
<keyword evidence="7 9" id="KW-0378">Hydrolase</keyword>
<dbReference type="PANTHER" id="PTHR12147">
    <property type="entry name" value="METALLOPEPTIDASE M28 FAMILY MEMBER"/>
    <property type="match status" value="1"/>
</dbReference>
<dbReference type="Pfam" id="PF02225">
    <property type="entry name" value="PA"/>
    <property type="match status" value="1"/>
</dbReference>
<dbReference type="EMBL" id="AZGY01000008">
    <property type="protein sequence ID" value="KZZ95856.1"/>
    <property type="molecule type" value="Genomic_DNA"/>
</dbReference>
<dbReference type="FunFam" id="3.40.630.10:FF:000093">
    <property type="entry name" value="Peptide hydrolase"/>
    <property type="match status" value="1"/>
</dbReference>
<organism evidence="13 14">
    <name type="scientific">Moelleriella libera RCEF 2490</name>
    <dbReference type="NCBI Taxonomy" id="1081109"/>
    <lineage>
        <taxon>Eukaryota</taxon>
        <taxon>Fungi</taxon>
        <taxon>Dikarya</taxon>
        <taxon>Ascomycota</taxon>
        <taxon>Pezizomycotina</taxon>
        <taxon>Sordariomycetes</taxon>
        <taxon>Hypocreomycetidae</taxon>
        <taxon>Hypocreales</taxon>
        <taxon>Clavicipitaceae</taxon>
        <taxon>Moelleriella</taxon>
    </lineage>
</organism>
<evidence type="ECO:0000313" key="13">
    <source>
        <dbReference type="EMBL" id="KZZ95856.1"/>
    </source>
</evidence>
<evidence type="ECO:0000259" key="12">
    <source>
        <dbReference type="Pfam" id="PF04389"/>
    </source>
</evidence>
<dbReference type="InterPro" id="IPR041756">
    <property type="entry name" value="M28_SGAP-like"/>
</dbReference>
<evidence type="ECO:0000256" key="10">
    <source>
        <dbReference type="SAM" id="SignalP"/>
    </source>
</evidence>
<evidence type="ECO:0000313" key="14">
    <source>
        <dbReference type="Proteomes" id="UP000078544"/>
    </source>
</evidence>
<dbReference type="OrthoDB" id="10013407at2759"/>
<dbReference type="SUPFAM" id="SSF53187">
    <property type="entry name" value="Zn-dependent exopeptidases"/>
    <property type="match status" value="1"/>
</dbReference>
<evidence type="ECO:0000256" key="8">
    <source>
        <dbReference type="ARBA" id="ARBA00022833"/>
    </source>
</evidence>
<keyword evidence="5 9" id="KW-0479">Metal-binding</keyword>
<dbReference type="SUPFAM" id="SSF52025">
    <property type="entry name" value="PA domain"/>
    <property type="match status" value="1"/>
</dbReference>
<dbReference type="EC" id="3.4.-.-" evidence="9"/>
<dbReference type="GO" id="GO:0004177">
    <property type="term" value="F:aminopeptidase activity"/>
    <property type="evidence" value="ECO:0007669"/>
    <property type="project" value="UniProtKB-KW"/>
</dbReference>
<sequence length="505" mass="54807">MVRPCFLALVAEAAALFVPGQKPLNPAQLPISGDDDDPRPFVDTASLQDQIQIQNLWKRAEKLYELAQEGEEQYGHPTRVIGSEGHRATIKYIKSELASLGDYYNVSEQSFGAVSGNVYEFRLVIDDTVPASTSTMGLTPATTDKEPVFGDLVLVKGDGCQESDYPAHVKGNIAFIQRGTCSFGAKSQLAGKAGALAAVVYNTDPEELHGTLGTPSRHQIATFGLGGKEGSEYAELLGRGKVLSASAYIDADVDTIKTYNIIAQSASGDPNNCVMLGGHSDSVAEGPGINDDGSGSLSVLEVAVQLAKYRVKNCVRFAWWSAEEEGLLGSDHYVDSLSDKENLKVRLFMDYDMMASPNFAYQIYNATDDSSPAGSEALRDLYINWYKEKELNYTLIPFDGRSDYDGFIKGGIPAGGIATGAEGVKTMEEEAMFGGKAGDWYDSNYHQIGDDLTNLNLTAWEINTKLIAHSVATYAASFEGFPERSKLHAETQQPLFKYHGNKLIM</sequence>
<feature type="domain" description="Peptidase M28" evidence="12">
    <location>
        <begin position="260"/>
        <end position="469"/>
    </location>
</feature>
<keyword evidence="4 9" id="KW-0645">Protease</keyword>
<dbReference type="AlphaFoldDB" id="A0A168BX04"/>
<dbReference type="GO" id="GO:0006508">
    <property type="term" value="P:proteolysis"/>
    <property type="evidence" value="ECO:0007669"/>
    <property type="project" value="UniProtKB-KW"/>
</dbReference>
<dbReference type="STRING" id="1081109.A0A168BX04"/>
<protein>
    <recommendedName>
        <fullName evidence="9">Peptide hydrolase</fullName>
        <ecNumber evidence="9">3.4.-.-</ecNumber>
    </recommendedName>
</protein>
<evidence type="ECO:0000256" key="1">
    <source>
        <dbReference type="ARBA" id="ARBA00001947"/>
    </source>
</evidence>
<name>A0A168BX04_9HYPO</name>
<dbReference type="GO" id="GO:0008235">
    <property type="term" value="F:metalloexopeptidase activity"/>
    <property type="evidence" value="ECO:0007669"/>
    <property type="project" value="InterPro"/>
</dbReference>
<dbReference type="Gene3D" id="3.50.30.30">
    <property type="match status" value="1"/>
</dbReference>
<feature type="domain" description="PA" evidence="11">
    <location>
        <begin position="148"/>
        <end position="231"/>
    </location>
</feature>